<accession>D6TDS4</accession>
<protein>
    <submittedName>
        <fullName evidence="1">Uncharacterized protein</fullName>
    </submittedName>
</protein>
<reference evidence="1 2" key="1">
    <citation type="journal article" date="2011" name="Stand. Genomic Sci.">
        <title>Non-contiguous finished genome sequence and contextual data of the filamentous soil bacterium Ktedonobacter racemifer type strain (SOSP1-21).</title>
        <authorList>
            <person name="Chang Y.J."/>
            <person name="Land M."/>
            <person name="Hauser L."/>
            <person name="Chertkov O."/>
            <person name="Del Rio T.G."/>
            <person name="Nolan M."/>
            <person name="Copeland A."/>
            <person name="Tice H."/>
            <person name="Cheng J.F."/>
            <person name="Lucas S."/>
            <person name="Han C."/>
            <person name="Goodwin L."/>
            <person name="Pitluck S."/>
            <person name="Ivanova N."/>
            <person name="Ovchinikova G."/>
            <person name="Pati A."/>
            <person name="Chen A."/>
            <person name="Palaniappan K."/>
            <person name="Mavromatis K."/>
            <person name="Liolios K."/>
            <person name="Brettin T."/>
            <person name="Fiebig A."/>
            <person name="Rohde M."/>
            <person name="Abt B."/>
            <person name="Goker M."/>
            <person name="Detter J.C."/>
            <person name="Woyke T."/>
            <person name="Bristow J."/>
            <person name="Eisen J.A."/>
            <person name="Markowitz V."/>
            <person name="Hugenholtz P."/>
            <person name="Kyrpides N.C."/>
            <person name="Klenk H.P."/>
            <person name="Lapidus A."/>
        </authorList>
    </citation>
    <scope>NUCLEOTIDE SEQUENCE [LARGE SCALE GENOMIC DNA]</scope>
    <source>
        <strain evidence="2">DSM 44963</strain>
    </source>
</reference>
<comment type="caution">
    <text evidence="1">The sequence shown here is derived from an EMBL/GenBank/DDBJ whole genome shotgun (WGS) entry which is preliminary data.</text>
</comment>
<dbReference type="AlphaFoldDB" id="D6TDS4"/>
<dbReference type="STRING" id="485913.Krac_11817"/>
<dbReference type="Proteomes" id="UP000004508">
    <property type="component" value="Unassembled WGS sequence"/>
</dbReference>
<dbReference type="InParanoid" id="D6TDS4"/>
<organism evidence="1 2">
    <name type="scientific">Ktedonobacter racemifer DSM 44963</name>
    <dbReference type="NCBI Taxonomy" id="485913"/>
    <lineage>
        <taxon>Bacteria</taxon>
        <taxon>Bacillati</taxon>
        <taxon>Chloroflexota</taxon>
        <taxon>Ktedonobacteria</taxon>
        <taxon>Ktedonobacterales</taxon>
        <taxon>Ktedonobacteraceae</taxon>
        <taxon>Ktedonobacter</taxon>
    </lineage>
</organism>
<proteinExistence type="predicted"/>
<evidence type="ECO:0000313" key="1">
    <source>
        <dbReference type="EMBL" id="EFH90206.1"/>
    </source>
</evidence>
<name>D6TDS4_KTERA</name>
<keyword evidence="2" id="KW-1185">Reference proteome</keyword>
<evidence type="ECO:0000313" key="2">
    <source>
        <dbReference type="Proteomes" id="UP000004508"/>
    </source>
</evidence>
<sequence>MVGLLFVFSSKTYNVIVTQHSSMRSQDLSHAYTHLIKVLKIANKKALHPSLKDEEHLLSRKGSRGTTFFRCHLPMTTSLGQT</sequence>
<dbReference type="EMBL" id="ADVG01000001">
    <property type="protein sequence ID" value="EFH90206.1"/>
    <property type="molecule type" value="Genomic_DNA"/>
</dbReference>
<gene>
    <name evidence="1" type="ORF">Krac_11817</name>
</gene>